<organism evidence="1 2">
    <name type="scientific">Neisseria mucosa</name>
    <dbReference type="NCBI Taxonomy" id="488"/>
    <lineage>
        <taxon>Bacteria</taxon>
        <taxon>Pseudomonadati</taxon>
        <taxon>Pseudomonadota</taxon>
        <taxon>Betaproteobacteria</taxon>
        <taxon>Neisseriales</taxon>
        <taxon>Neisseriaceae</taxon>
        <taxon>Neisseria</taxon>
    </lineage>
</organism>
<evidence type="ECO:0000313" key="2">
    <source>
        <dbReference type="Proteomes" id="UP000191272"/>
    </source>
</evidence>
<reference evidence="2" key="1">
    <citation type="submission" date="2017-03" db="EMBL/GenBank/DDBJ databases">
        <title>FDA dAtabase for Regulatory Grade micrObial Sequences (FDA-ARGOS): Supporting development and validation of Infectious Disease Dx tests.</title>
        <authorList>
            <person name="Campos J."/>
            <person name="Goldberg B."/>
            <person name="Tallon L."/>
            <person name="Sadzewicz L."/>
            <person name="Sengamalay N."/>
            <person name="Ott S."/>
            <person name="Godinez A."/>
            <person name="Nagaraj S."/>
            <person name="Vyas G."/>
            <person name="Aluvathingal J."/>
            <person name="Nadendla S."/>
            <person name="Geyer C."/>
            <person name="Nandy P."/>
            <person name="Hobson J."/>
            <person name="Sichtig H."/>
        </authorList>
    </citation>
    <scope>NUCLEOTIDE SEQUENCE [LARGE SCALE GENOMIC DNA]</scope>
    <source>
        <strain evidence="2">FDAARGOS_260</strain>
    </source>
</reference>
<dbReference type="Proteomes" id="UP000191272">
    <property type="component" value="Chromosome"/>
</dbReference>
<sequence length="72" mass="8663">MESCTSNVNPPTFLFWAVYLIVRIQIWRNCFDCMERNTLFLFQIEQGKDWLKGKDSLKVIDCIKRTLLCRSW</sequence>
<protein>
    <submittedName>
        <fullName evidence="1">Uncharacterized protein</fullName>
    </submittedName>
</protein>
<gene>
    <name evidence="1" type="ORF">A6J88_13535</name>
</gene>
<name>A0ABN4Y7U9_NEIMU</name>
<dbReference type="EMBL" id="CP020452">
    <property type="protein sequence ID" value="ARC52096.1"/>
    <property type="molecule type" value="Genomic_DNA"/>
</dbReference>
<accession>A0ABN4Y7U9</accession>
<evidence type="ECO:0000313" key="1">
    <source>
        <dbReference type="EMBL" id="ARC52096.1"/>
    </source>
</evidence>
<proteinExistence type="predicted"/>
<keyword evidence="2" id="KW-1185">Reference proteome</keyword>